<dbReference type="Pfam" id="PF18634">
    <property type="entry name" value="RXLR_WY"/>
    <property type="match status" value="2"/>
</dbReference>
<feature type="domain" description="RXLR phytopathogen effector protein WY-domain" evidence="1">
    <location>
        <begin position="51"/>
        <end position="101"/>
    </location>
</feature>
<proteinExistence type="predicted"/>
<dbReference type="Proteomes" id="UP000709295">
    <property type="component" value="Unassembled WGS sequence"/>
</dbReference>
<evidence type="ECO:0000313" key="3">
    <source>
        <dbReference type="Proteomes" id="UP000709295"/>
    </source>
</evidence>
<feature type="domain" description="RXLR phytopathogen effector protein WY-domain" evidence="1">
    <location>
        <begin position="142"/>
        <end position="193"/>
    </location>
</feature>
<evidence type="ECO:0000313" key="2">
    <source>
        <dbReference type="EMBL" id="KAG6945010.1"/>
    </source>
</evidence>
<organism evidence="2 3">
    <name type="scientific">Phytophthora aleatoria</name>
    <dbReference type="NCBI Taxonomy" id="2496075"/>
    <lineage>
        <taxon>Eukaryota</taxon>
        <taxon>Sar</taxon>
        <taxon>Stramenopiles</taxon>
        <taxon>Oomycota</taxon>
        <taxon>Peronosporomycetes</taxon>
        <taxon>Peronosporales</taxon>
        <taxon>Peronosporaceae</taxon>
        <taxon>Phytophthora</taxon>
    </lineage>
</organism>
<gene>
    <name evidence="2" type="ORF">JG688_00016789</name>
</gene>
<protein>
    <recommendedName>
        <fullName evidence="1">RXLR phytopathogen effector protein WY-domain domain-containing protein</fullName>
    </recommendedName>
</protein>
<dbReference type="EMBL" id="JAENGY010002209">
    <property type="protein sequence ID" value="KAG6945010.1"/>
    <property type="molecule type" value="Genomic_DNA"/>
</dbReference>
<dbReference type="AlphaFoldDB" id="A0A8J5IF20"/>
<accession>A0A8J5IF20</accession>
<keyword evidence="3" id="KW-1185">Reference proteome</keyword>
<dbReference type="InterPro" id="IPR040786">
    <property type="entry name" value="RXLR_WY"/>
</dbReference>
<reference evidence="2" key="1">
    <citation type="submission" date="2021-01" db="EMBL/GenBank/DDBJ databases">
        <title>Phytophthora aleatoria, a newly-described species from Pinus radiata is distinct from Phytophthora cactorum isolates based on comparative genomics.</title>
        <authorList>
            <person name="Mcdougal R."/>
            <person name="Panda P."/>
            <person name="Williams N."/>
            <person name="Studholme D.J."/>
        </authorList>
    </citation>
    <scope>NUCLEOTIDE SEQUENCE</scope>
    <source>
        <strain evidence="2">NZFS 4037</strain>
    </source>
</reference>
<comment type="caution">
    <text evidence="2">The sequence shown here is derived from an EMBL/GenBank/DDBJ whole genome shotgun (WGS) entry which is preliminary data.</text>
</comment>
<name>A0A8J5IF20_9STRA</name>
<sequence length="277" mass="31766">MFKSSSPVEEANIKAFLQFRGDLFGGLRLGNGAAKLDDNPDFVKWFQLVKAYCAKNGEQAFSDFDIYFLLLKTNSPEQLKTIPESLQKISGLQKISESMKNWLKSLESPEKVFDDLHLAKAKMDAVNDNSVLIQWFRYIEVYRDITKKNVFSDVEILNFLREAKPLQSEWELAALFQSLKEVPDLKSLAGNMQTNLYQKWFSMKFSPKVVNEWLGVPYSVSPMLLKKTDPRYQTWEAYTLYYAERSGGKSVMESVKKYLTSANPIKIDGLTAVMKAE</sequence>
<evidence type="ECO:0000259" key="1">
    <source>
        <dbReference type="Pfam" id="PF18634"/>
    </source>
</evidence>